<feature type="region of interest" description="Disordered" evidence="1">
    <location>
        <begin position="185"/>
        <end position="212"/>
    </location>
</feature>
<dbReference type="InterPro" id="IPR010852">
    <property type="entry name" value="ABATE"/>
</dbReference>
<feature type="domain" description="Zinc finger CGNR" evidence="2">
    <location>
        <begin position="149"/>
        <end position="192"/>
    </location>
</feature>
<sequence length="212" mass="23133">MLNIPHPATPLQWWKEAITQMTSPAELLRDFVNTYDVEEDADELSSPAELSLWLRERGLIDAADSAMEGDLMVATRLREGLRHVLIANHDATPYDVSGDLASALRALPMRVTLTGGTPALEPAVTGAPAGLARLAALIPAAHADGSWSRLKVCAESTCQWAFIDSSKNRSRSWCSMRVCGNRSKTRTYRARRRADDPSGHADQYGETGKEGS</sequence>
<dbReference type="AlphaFoldDB" id="A0A8J3TVJ3"/>
<comment type="caution">
    <text evidence="3">The sequence shown here is derived from an EMBL/GenBank/DDBJ whole genome shotgun (WGS) entry which is preliminary data.</text>
</comment>
<proteinExistence type="predicted"/>
<dbReference type="EMBL" id="BOOO01000039">
    <property type="protein sequence ID" value="GII33283.1"/>
    <property type="molecule type" value="Genomic_DNA"/>
</dbReference>
<dbReference type="PANTHER" id="PTHR35525:SF3">
    <property type="entry name" value="BLL6575 PROTEIN"/>
    <property type="match status" value="1"/>
</dbReference>
<name>A0A8J3TVJ3_9ACTN</name>
<dbReference type="PANTHER" id="PTHR35525">
    <property type="entry name" value="BLL6575 PROTEIN"/>
    <property type="match status" value="1"/>
</dbReference>
<dbReference type="InterPro" id="IPR023286">
    <property type="entry name" value="ABATE_dom_sf"/>
</dbReference>
<evidence type="ECO:0000313" key="4">
    <source>
        <dbReference type="Proteomes" id="UP000650628"/>
    </source>
</evidence>
<accession>A0A8J3TVJ3</accession>
<organism evidence="3 4">
    <name type="scientific">Planotetraspora mira</name>
    <dbReference type="NCBI Taxonomy" id="58121"/>
    <lineage>
        <taxon>Bacteria</taxon>
        <taxon>Bacillati</taxon>
        <taxon>Actinomycetota</taxon>
        <taxon>Actinomycetes</taxon>
        <taxon>Streptosporangiales</taxon>
        <taxon>Streptosporangiaceae</taxon>
        <taxon>Planotetraspora</taxon>
    </lineage>
</organism>
<evidence type="ECO:0000256" key="1">
    <source>
        <dbReference type="SAM" id="MobiDB-lite"/>
    </source>
</evidence>
<gene>
    <name evidence="3" type="ORF">Pmi06nite_67250</name>
</gene>
<keyword evidence="4" id="KW-1185">Reference proteome</keyword>
<dbReference type="Pfam" id="PF11706">
    <property type="entry name" value="zf-CGNR"/>
    <property type="match status" value="1"/>
</dbReference>
<dbReference type="SUPFAM" id="SSF160904">
    <property type="entry name" value="Jann2411-like"/>
    <property type="match status" value="1"/>
</dbReference>
<dbReference type="Gene3D" id="1.10.3300.10">
    <property type="entry name" value="Jann2411-like domain"/>
    <property type="match status" value="1"/>
</dbReference>
<dbReference type="Proteomes" id="UP000650628">
    <property type="component" value="Unassembled WGS sequence"/>
</dbReference>
<reference evidence="3 4" key="1">
    <citation type="submission" date="2021-01" db="EMBL/GenBank/DDBJ databases">
        <title>Whole genome shotgun sequence of Planotetraspora mira NBRC 15435.</title>
        <authorList>
            <person name="Komaki H."/>
            <person name="Tamura T."/>
        </authorList>
    </citation>
    <scope>NUCLEOTIDE SEQUENCE [LARGE SCALE GENOMIC DNA]</scope>
    <source>
        <strain evidence="3 4">NBRC 15435</strain>
    </source>
</reference>
<dbReference type="InterPro" id="IPR021005">
    <property type="entry name" value="Znf_CGNR"/>
</dbReference>
<evidence type="ECO:0000313" key="3">
    <source>
        <dbReference type="EMBL" id="GII33283.1"/>
    </source>
</evidence>
<protein>
    <recommendedName>
        <fullName evidence="2">Zinc finger CGNR domain-containing protein</fullName>
    </recommendedName>
</protein>
<dbReference type="Pfam" id="PF07336">
    <property type="entry name" value="ABATE"/>
    <property type="match status" value="1"/>
</dbReference>
<evidence type="ECO:0000259" key="2">
    <source>
        <dbReference type="Pfam" id="PF11706"/>
    </source>
</evidence>